<dbReference type="EMBL" id="CP020660">
    <property type="protein sequence ID" value="ATF09648.1"/>
    <property type="molecule type" value="Genomic_DNA"/>
</dbReference>
<organism evidence="1 2">
    <name type="scientific">Candidatus Enterovibrio altilux</name>
    <dbReference type="NCBI Taxonomy" id="1927128"/>
    <lineage>
        <taxon>Bacteria</taxon>
        <taxon>Pseudomonadati</taxon>
        <taxon>Pseudomonadota</taxon>
        <taxon>Gammaproteobacteria</taxon>
        <taxon>Vibrionales</taxon>
        <taxon>Vibrionaceae</taxon>
        <taxon>Enterovibrio</taxon>
    </lineage>
</organism>
<evidence type="ECO:0000313" key="2">
    <source>
        <dbReference type="Proteomes" id="UP000218160"/>
    </source>
</evidence>
<dbReference type="Proteomes" id="UP000218160">
    <property type="component" value="Chromosome 1"/>
</dbReference>
<sequence>MVKRVFSIIHQFCFLNLLNCHCYAFTIHAFANEPKWLIRVQCED</sequence>
<name>A0A291B9F0_9GAMM</name>
<evidence type="ECO:0000313" key="1">
    <source>
        <dbReference type="EMBL" id="ATF09648.1"/>
    </source>
</evidence>
<protein>
    <recommendedName>
        <fullName evidence="3">Mobile element protein</fullName>
    </recommendedName>
</protein>
<proteinExistence type="predicted"/>
<dbReference type="KEGG" id="elux:BTN50_1157"/>
<reference evidence="2" key="1">
    <citation type="submission" date="2017-04" db="EMBL/GenBank/DDBJ databases">
        <title>Genome evolution of the luminous symbionts of deep sea anglerfish.</title>
        <authorList>
            <person name="Hendry T.A."/>
        </authorList>
    </citation>
    <scope>NUCLEOTIDE SEQUENCE [LARGE SCALE GENOMIC DNA]</scope>
</reference>
<keyword evidence="2" id="KW-1185">Reference proteome</keyword>
<dbReference type="AlphaFoldDB" id="A0A291B9F0"/>
<gene>
    <name evidence="1" type="ORF">BTN50_1157</name>
</gene>
<evidence type="ECO:0008006" key="3">
    <source>
        <dbReference type="Google" id="ProtNLM"/>
    </source>
</evidence>
<accession>A0A291B9F0</accession>